<evidence type="ECO:0000313" key="1">
    <source>
        <dbReference type="EMBL" id="KAH7651168.1"/>
    </source>
</evidence>
<dbReference type="EMBL" id="CM037030">
    <property type="protein sequence ID" value="KAH7651168.1"/>
    <property type="molecule type" value="Genomic_DNA"/>
</dbReference>
<accession>A0ACB7TS42</accession>
<evidence type="ECO:0000313" key="2">
    <source>
        <dbReference type="Proteomes" id="UP000827976"/>
    </source>
</evidence>
<dbReference type="Proteomes" id="UP000827976">
    <property type="component" value="Chromosome 20"/>
</dbReference>
<reference evidence="2" key="1">
    <citation type="journal article" date="2022" name="Nat. Commun.">
        <title>Chromosome evolution and the genetic basis of agronomically important traits in greater yam.</title>
        <authorList>
            <person name="Bredeson J.V."/>
            <person name="Lyons J.B."/>
            <person name="Oniyinde I.O."/>
            <person name="Okereke N.R."/>
            <person name="Kolade O."/>
            <person name="Nnabue I."/>
            <person name="Nwadili C.O."/>
            <person name="Hribova E."/>
            <person name="Parker M."/>
            <person name="Nwogha J."/>
            <person name="Shu S."/>
            <person name="Carlson J."/>
            <person name="Kariba R."/>
            <person name="Muthemba S."/>
            <person name="Knop K."/>
            <person name="Barton G.J."/>
            <person name="Sherwood A.V."/>
            <person name="Lopez-Montes A."/>
            <person name="Asiedu R."/>
            <person name="Jamnadass R."/>
            <person name="Muchugi A."/>
            <person name="Goodstein D."/>
            <person name="Egesi C.N."/>
            <person name="Featherston J."/>
            <person name="Asfaw A."/>
            <person name="Simpson G.G."/>
            <person name="Dolezel J."/>
            <person name="Hendre P.S."/>
            <person name="Van Deynze A."/>
            <person name="Kumar P.L."/>
            <person name="Obidiegwu J.E."/>
            <person name="Bhattacharjee R."/>
            <person name="Rokhsar D.S."/>
        </authorList>
    </citation>
    <scope>NUCLEOTIDE SEQUENCE [LARGE SCALE GENOMIC DNA]</scope>
    <source>
        <strain evidence="2">cv. TDa95/00328</strain>
    </source>
</reference>
<sequence length="189" mass="21457">MIMSQAMHACKQAQFWVHFLLAVDISITLISLSFSSSSSLNMELEKNKHDSNKARDLNDSRTVIERGRRIKIAAEIGLVASSKGRQWSRALHRRLLRKKGRDYSNKNGCNNYHMIKSEGKEDHEEGGDEVVEIERRVKVLQSLVPGGEAMEMESLFEETADYIEALEGQVSAMRALATFLDGLEKKWIM</sequence>
<protein>
    <submittedName>
        <fullName evidence="1">Myc-type basic helix-loop-helix (BHLH) domain-containing protein</fullName>
    </submittedName>
</protein>
<comment type="caution">
    <text evidence="1">The sequence shown here is derived from an EMBL/GenBank/DDBJ whole genome shotgun (WGS) entry which is preliminary data.</text>
</comment>
<keyword evidence="2" id="KW-1185">Reference proteome</keyword>
<gene>
    <name evidence="1" type="ORF">IHE45_20G039600</name>
</gene>
<proteinExistence type="predicted"/>
<organism evidence="1 2">
    <name type="scientific">Dioscorea alata</name>
    <name type="common">Purple yam</name>
    <dbReference type="NCBI Taxonomy" id="55571"/>
    <lineage>
        <taxon>Eukaryota</taxon>
        <taxon>Viridiplantae</taxon>
        <taxon>Streptophyta</taxon>
        <taxon>Embryophyta</taxon>
        <taxon>Tracheophyta</taxon>
        <taxon>Spermatophyta</taxon>
        <taxon>Magnoliopsida</taxon>
        <taxon>Liliopsida</taxon>
        <taxon>Dioscoreales</taxon>
        <taxon>Dioscoreaceae</taxon>
        <taxon>Dioscorea</taxon>
    </lineage>
</organism>
<name>A0ACB7TS42_DIOAL</name>